<dbReference type="InterPro" id="IPR053155">
    <property type="entry name" value="F-pilin_assembly_TraC"/>
</dbReference>
<dbReference type="PATRIC" id="fig|35818.11.peg.2233"/>
<evidence type="ECO:0000259" key="1">
    <source>
        <dbReference type="Pfam" id="PF19044"/>
    </source>
</evidence>
<accession>A0A0N1MQ34</accession>
<dbReference type="InterPro" id="IPR027417">
    <property type="entry name" value="P-loop_NTPase"/>
</dbReference>
<comment type="caution">
    <text evidence="2">The sequence shown here is derived from an EMBL/GenBank/DDBJ whole genome shotgun (WGS) entry which is preliminary data.</text>
</comment>
<dbReference type="PANTHER" id="PTHR38467">
    <property type="match status" value="1"/>
</dbReference>
<reference evidence="2 3" key="1">
    <citation type="submission" date="2014-06" db="EMBL/GenBank/DDBJ databases">
        <title>Helicobacter pullorum isolates in fresh chicken meat - phenotypic and genotypic features.</title>
        <authorList>
            <person name="Borges V."/>
            <person name="Santos A."/>
            <person name="Correia C.B."/>
            <person name="Saraiva M."/>
            <person name="Menard A."/>
            <person name="Vieira L."/>
            <person name="Sampaio D.A."/>
            <person name="Gomes J.P."/>
            <person name="Oleastro M."/>
        </authorList>
    </citation>
    <scope>NUCLEOTIDE SEQUENCE [LARGE SCALE GENOMIC DNA]</scope>
    <source>
        <strain evidence="2 3">229334/12</strain>
    </source>
</reference>
<dbReference type="InterPro" id="IPR043964">
    <property type="entry name" value="P-loop_TraG"/>
</dbReference>
<organism evidence="2 3">
    <name type="scientific">Helicobacter pullorum</name>
    <dbReference type="NCBI Taxonomy" id="35818"/>
    <lineage>
        <taxon>Bacteria</taxon>
        <taxon>Pseudomonadati</taxon>
        <taxon>Campylobacterota</taxon>
        <taxon>Epsilonproteobacteria</taxon>
        <taxon>Campylobacterales</taxon>
        <taxon>Helicobacteraceae</taxon>
        <taxon>Helicobacter</taxon>
    </lineage>
</organism>
<dbReference type="InterPro" id="IPR025955">
    <property type="entry name" value="TraC/Conjuga_ATPase"/>
</dbReference>
<sequence length="848" mass="97925">MVSNAQEKGSTYYKEKSHELKQKALKPFDDLTSLPTSIWNKIFKRYRISDFLPYAFYNDKEKIFRNNDNTYGSIFQISPRIKTGEATAVTLREIIDRLPEGVFLQFMLFGSKNLNNQINFWEQEHLKRGIAEKDEFLMNAVSSMSDFYRSKTKNPLSKSMITMAKNYTIIISLKSENKGKLLTFKRDVKNIFESNNYYPIELTPQNLKIFLYEIFNPEHDLNNIPNYDENMYLSRQLIAPNTPFAVKDTHLEIDTKSWISLGLQSLPKEFHISDFGEKIGDTLSSALDSNQFVDTFFITSSIYLLPQKKTKEASRNHTFNIQQKWSEAIFREFAAVRQESLGIIDRIDQKKERLYAFDLNVLISGKDYEQASENADRIISYWNKGGDQGIIMGKALGIHQLNFLASLPMGINEEYLFTLTKKYRSLFSEQIAQFIALEADYAGNSPNLVFYSRRGQMAGLDLFVSNTNYNGFVVATSGAGKSVLLNMLAFNSYARGDRVFIMDYDNSFFKLCETLQGQYLELNLEKPISFNPFSEIHSKEELKSDLVYLGSLIYMMGASKNIDHSEKHEKLITSKLHEIVEKLYDEIGEKMEITNIRDEIKTIEDQRFQDFANQLRPFCREGIYGKFFSGKCDFNIKKEFIVTEFKAMDNTPDLRDTLIMLMIYHLNQLVYMGGSNETRTTVIIDEAHKFLGRNILMDEMIEQGYRRFRKYSASAILATQGFNDVYNIESKSLSKAGSAIINNSAWKVFMKQTEVSANALLKSQLFSFTQIEENIIKNISTKKGEYSELMLISPEEVKVPYRLIMDRFFYYVTTTDPNDKKRIQKLVDSGVPLGEAIKQLVKEDENAS</sequence>
<gene>
    <name evidence="2" type="ORF">HPU229334_11290</name>
</gene>
<dbReference type="AlphaFoldDB" id="A0A0N1MQ34"/>
<dbReference type="Gene3D" id="1.10.8.730">
    <property type="match status" value="1"/>
</dbReference>
<dbReference type="Proteomes" id="UP000037997">
    <property type="component" value="Unassembled WGS sequence"/>
</dbReference>
<protein>
    <submittedName>
        <fullName evidence="2">Conjugal transfer protein TraG</fullName>
    </submittedName>
</protein>
<name>A0A0N1MQ34_9HELI</name>
<evidence type="ECO:0000313" key="3">
    <source>
        <dbReference type="Proteomes" id="UP000037997"/>
    </source>
</evidence>
<dbReference type="Gene3D" id="3.40.50.300">
    <property type="entry name" value="P-loop containing nucleotide triphosphate hydrolases"/>
    <property type="match status" value="1"/>
</dbReference>
<dbReference type="SUPFAM" id="SSF52540">
    <property type="entry name" value="P-loop containing nucleoside triphosphate hydrolases"/>
    <property type="match status" value="1"/>
</dbReference>
<dbReference type="EMBL" id="JNOC01000078">
    <property type="protein sequence ID" value="KPH54974.1"/>
    <property type="molecule type" value="Genomic_DNA"/>
</dbReference>
<evidence type="ECO:0000313" key="2">
    <source>
        <dbReference type="EMBL" id="KPH54974.1"/>
    </source>
</evidence>
<proteinExistence type="predicted"/>
<dbReference type="Pfam" id="PF19044">
    <property type="entry name" value="P-loop_TraG"/>
    <property type="match status" value="1"/>
</dbReference>
<dbReference type="PANTHER" id="PTHR38467:SF1">
    <property type="entry name" value="CONJUGATIVE TRANSFER: ASSEMBLY"/>
    <property type="match status" value="1"/>
</dbReference>
<feature type="domain" description="TraG P-loop" evidence="1">
    <location>
        <begin position="467"/>
        <end position="843"/>
    </location>
</feature>
<dbReference type="Pfam" id="PF11130">
    <property type="entry name" value="TraC_F_IV"/>
    <property type="match status" value="1"/>
</dbReference>
<dbReference type="STRING" id="35818.HPU229336_04960"/>